<dbReference type="RefSeq" id="WP_214175020.1">
    <property type="nucleotide sequence ID" value="NZ_JAHCVK010000002.1"/>
</dbReference>
<feature type="domain" description="Glycosyltransferase subfamily 4-like N-terminal" evidence="1">
    <location>
        <begin position="13"/>
        <end position="217"/>
    </location>
</feature>
<keyword evidence="3" id="KW-1185">Reference proteome</keyword>
<dbReference type="Pfam" id="PF13692">
    <property type="entry name" value="Glyco_trans_1_4"/>
    <property type="match status" value="1"/>
</dbReference>
<dbReference type="PANTHER" id="PTHR45947:SF3">
    <property type="entry name" value="SULFOQUINOVOSYL TRANSFERASE SQD2"/>
    <property type="match status" value="1"/>
</dbReference>
<evidence type="ECO:0000313" key="2">
    <source>
        <dbReference type="EMBL" id="MBT0653036.1"/>
    </source>
</evidence>
<dbReference type="PANTHER" id="PTHR45947">
    <property type="entry name" value="SULFOQUINOVOSYL TRANSFERASE SQD2"/>
    <property type="match status" value="1"/>
</dbReference>
<dbReference type="Gene3D" id="3.40.50.2000">
    <property type="entry name" value="Glycogen Phosphorylase B"/>
    <property type="match status" value="2"/>
</dbReference>
<reference evidence="2 3" key="1">
    <citation type="submission" date="2021-05" db="EMBL/GenBank/DDBJ databases">
        <title>The draft genome of Geobacter luticola JCM 17780.</title>
        <authorList>
            <person name="Xu Z."/>
            <person name="Masuda Y."/>
            <person name="Itoh H."/>
            <person name="Senoo K."/>
        </authorList>
    </citation>
    <scope>NUCLEOTIDE SEQUENCE [LARGE SCALE GENOMIC DNA]</scope>
    <source>
        <strain evidence="2 3">JCM 17780</strain>
    </source>
</reference>
<evidence type="ECO:0000313" key="3">
    <source>
        <dbReference type="Proteomes" id="UP000756860"/>
    </source>
</evidence>
<dbReference type="Pfam" id="PF13439">
    <property type="entry name" value="Glyco_transf_4"/>
    <property type="match status" value="1"/>
</dbReference>
<accession>A0ABS5SCE2</accession>
<dbReference type="Proteomes" id="UP000756860">
    <property type="component" value="Unassembled WGS sequence"/>
</dbReference>
<dbReference type="EMBL" id="JAHCVK010000002">
    <property type="protein sequence ID" value="MBT0653036.1"/>
    <property type="molecule type" value="Genomic_DNA"/>
</dbReference>
<gene>
    <name evidence="2" type="ORF">KI810_08205</name>
</gene>
<proteinExistence type="predicted"/>
<sequence length="415" mass="46554">MKPLLLSTFDTHGGAARAAYRLHHGLRKAGVDSRLFVQEKRSDDWTVKGPETKWAYLQGKLRAHGDVLPLIPYKNRRKGFFSTAFLPDAVGNYVRCSDPDIIHLHWVSYGFLKIETLSRLEKPMVWTLHDMWPFTGGCHYSGGCRRYEDGCGNCPLLCSEKQWDLSRWNFRRKERSWKDLPLTIVSPSNWLAECARRSPLFKGLPIEVIPNGIDLERFTPRDKRICREILCLPDDVQLILAGAMDASSDERKGFHHLFNALRSLKSKAELVVIGSGEPPIPPDFGVPVHYLGMLDDEISLSLAYGATDIFVSPSQEENLSNMLVEALSCAVPCVSFRIGGMPDLIDDGVTGFLATPGDPGSLAEKIDLILKDDYLRQNMKHAARQKAECEFGLARVVGLYGKVYAEALRCYGTPR</sequence>
<protein>
    <submittedName>
        <fullName evidence="2">Glycosyltransferase family 4 protein</fullName>
    </submittedName>
</protein>
<dbReference type="InterPro" id="IPR028098">
    <property type="entry name" value="Glyco_trans_4-like_N"/>
</dbReference>
<comment type="caution">
    <text evidence="2">The sequence shown here is derived from an EMBL/GenBank/DDBJ whole genome shotgun (WGS) entry which is preliminary data.</text>
</comment>
<dbReference type="SUPFAM" id="SSF53756">
    <property type="entry name" value="UDP-Glycosyltransferase/glycogen phosphorylase"/>
    <property type="match status" value="1"/>
</dbReference>
<dbReference type="CDD" id="cd03825">
    <property type="entry name" value="GT4_WcaC-like"/>
    <property type="match status" value="1"/>
</dbReference>
<dbReference type="InterPro" id="IPR050194">
    <property type="entry name" value="Glycosyltransferase_grp1"/>
</dbReference>
<organism evidence="2 3">
    <name type="scientific">Geomobilimonas luticola</name>
    <dbReference type="NCBI Taxonomy" id="1114878"/>
    <lineage>
        <taxon>Bacteria</taxon>
        <taxon>Pseudomonadati</taxon>
        <taxon>Thermodesulfobacteriota</taxon>
        <taxon>Desulfuromonadia</taxon>
        <taxon>Geobacterales</taxon>
        <taxon>Geobacteraceae</taxon>
        <taxon>Geomobilimonas</taxon>
    </lineage>
</organism>
<name>A0ABS5SCE2_9BACT</name>
<evidence type="ECO:0000259" key="1">
    <source>
        <dbReference type="Pfam" id="PF13439"/>
    </source>
</evidence>